<sequence length="315" mass="32727">MPVSEPLLVVTHTGAGRSDDPELEAALGVLRERCSVEVQATDGPGELDGVLHRAGSRPIIVAGGDGSIHAVIAALHRRHELEGRVLGILPAGTGNDLARMLEIPLDLEEAARAILDGEPKPTDLLVDEVGNVVVNNVHLGAGAEAARHGAVWKERLGSVGVGKVNLGRLGYPLGALMAAIDPPTLRVRVTVDDELVTDVDSPVLQVALGNGASVGGGTELVPDANPFDGLIDVLVASPAGRLSQLSYAVRLPFGAHRTHGEVITVRGRTVSVSGSEFWCSADGELYGPERHRTWRVEAGAYSMILPPGGESGATA</sequence>
<dbReference type="InterPro" id="IPR001206">
    <property type="entry name" value="Diacylglycerol_kinase_cat_dom"/>
</dbReference>
<dbReference type="SUPFAM" id="SSF111331">
    <property type="entry name" value="NAD kinase/diacylglycerol kinase-like"/>
    <property type="match status" value="1"/>
</dbReference>
<keyword evidence="3" id="KW-0808">Transferase</keyword>
<dbReference type="SMART" id="SM00046">
    <property type="entry name" value="DAGKc"/>
    <property type="match status" value="1"/>
</dbReference>
<keyword evidence="6" id="KW-0067">ATP-binding</keyword>
<dbReference type="PANTHER" id="PTHR12358">
    <property type="entry name" value="SPHINGOSINE KINASE"/>
    <property type="match status" value="1"/>
</dbReference>
<keyword evidence="7" id="KW-0594">Phospholipid biosynthesis</keyword>
<dbReference type="PROSITE" id="PS50146">
    <property type="entry name" value="DAGK"/>
    <property type="match status" value="1"/>
</dbReference>
<dbReference type="InterPro" id="IPR017438">
    <property type="entry name" value="ATP-NAD_kinase_N"/>
</dbReference>
<name>A0ABP7IUJ7_9ACTN</name>
<organism evidence="10 11">
    <name type="scientific">Nocardioides panacisoli</name>
    <dbReference type="NCBI Taxonomy" id="627624"/>
    <lineage>
        <taxon>Bacteria</taxon>
        <taxon>Bacillati</taxon>
        <taxon>Actinomycetota</taxon>
        <taxon>Actinomycetes</taxon>
        <taxon>Propionibacteriales</taxon>
        <taxon>Nocardioidaceae</taxon>
        <taxon>Nocardioides</taxon>
    </lineage>
</organism>
<dbReference type="Gene3D" id="2.60.200.40">
    <property type="match status" value="1"/>
</dbReference>
<dbReference type="InterPro" id="IPR045540">
    <property type="entry name" value="YegS/DAGK_C"/>
</dbReference>
<keyword evidence="7" id="KW-0443">Lipid metabolism</keyword>
<comment type="cofactor">
    <cofactor evidence="1">
        <name>Mg(2+)</name>
        <dbReference type="ChEBI" id="CHEBI:18420"/>
    </cofactor>
</comment>
<evidence type="ECO:0000256" key="6">
    <source>
        <dbReference type="ARBA" id="ARBA00022840"/>
    </source>
</evidence>
<evidence type="ECO:0000256" key="3">
    <source>
        <dbReference type="ARBA" id="ARBA00022679"/>
    </source>
</evidence>
<proteinExistence type="inferred from homology"/>
<keyword evidence="7" id="KW-0444">Lipid biosynthesis</keyword>
<dbReference type="RefSeq" id="WP_344777007.1">
    <property type="nucleotide sequence ID" value="NZ_BAABAH010000012.1"/>
</dbReference>
<reference evidence="11" key="1">
    <citation type="journal article" date="2019" name="Int. J. Syst. Evol. Microbiol.">
        <title>The Global Catalogue of Microorganisms (GCM) 10K type strain sequencing project: providing services to taxonomists for standard genome sequencing and annotation.</title>
        <authorList>
            <consortium name="The Broad Institute Genomics Platform"/>
            <consortium name="The Broad Institute Genome Sequencing Center for Infectious Disease"/>
            <person name="Wu L."/>
            <person name="Ma J."/>
        </authorList>
    </citation>
    <scope>NUCLEOTIDE SEQUENCE [LARGE SCALE GENOMIC DNA]</scope>
    <source>
        <strain evidence="11">JCM 16953</strain>
    </source>
</reference>
<dbReference type="Pfam" id="PF00781">
    <property type="entry name" value="DAGK_cat"/>
    <property type="match status" value="1"/>
</dbReference>
<comment type="similarity">
    <text evidence="2">Belongs to the diacylglycerol/lipid kinase family.</text>
</comment>
<feature type="domain" description="DAGKc" evidence="9">
    <location>
        <begin position="2"/>
        <end position="131"/>
    </location>
</feature>
<dbReference type="Proteomes" id="UP001501821">
    <property type="component" value="Unassembled WGS sequence"/>
</dbReference>
<keyword evidence="5 10" id="KW-0418">Kinase</keyword>
<evidence type="ECO:0000256" key="5">
    <source>
        <dbReference type="ARBA" id="ARBA00022777"/>
    </source>
</evidence>
<evidence type="ECO:0000256" key="7">
    <source>
        <dbReference type="ARBA" id="ARBA00023209"/>
    </source>
</evidence>
<evidence type="ECO:0000313" key="11">
    <source>
        <dbReference type="Proteomes" id="UP001501821"/>
    </source>
</evidence>
<dbReference type="InterPro" id="IPR016064">
    <property type="entry name" value="NAD/diacylglycerol_kinase_sf"/>
</dbReference>
<dbReference type="EMBL" id="BAABAH010000012">
    <property type="protein sequence ID" value="GAA3827326.1"/>
    <property type="molecule type" value="Genomic_DNA"/>
</dbReference>
<evidence type="ECO:0000313" key="10">
    <source>
        <dbReference type="EMBL" id="GAA3827326.1"/>
    </source>
</evidence>
<gene>
    <name evidence="10" type="ORF">GCM10022242_30730</name>
</gene>
<evidence type="ECO:0000256" key="1">
    <source>
        <dbReference type="ARBA" id="ARBA00001946"/>
    </source>
</evidence>
<keyword evidence="4" id="KW-0547">Nucleotide-binding</keyword>
<evidence type="ECO:0000256" key="2">
    <source>
        <dbReference type="ARBA" id="ARBA00005983"/>
    </source>
</evidence>
<keyword evidence="8" id="KW-1208">Phospholipid metabolism</keyword>
<evidence type="ECO:0000259" key="9">
    <source>
        <dbReference type="PROSITE" id="PS50146"/>
    </source>
</evidence>
<evidence type="ECO:0000256" key="4">
    <source>
        <dbReference type="ARBA" id="ARBA00022741"/>
    </source>
</evidence>
<protein>
    <submittedName>
        <fullName evidence="10">Diacylglycerol kinase</fullName>
    </submittedName>
</protein>
<evidence type="ECO:0000256" key="8">
    <source>
        <dbReference type="ARBA" id="ARBA00023264"/>
    </source>
</evidence>
<accession>A0ABP7IUJ7</accession>
<comment type="caution">
    <text evidence="10">The sequence shown here is derived from an EMBL/GenBank/DDBJ whole genome shotgun (WGS) entry which is preliminary data.</text>
</comment>
<dbReference type="InterPro" id="IPR050187">
    <property type="entry name" value="Lipid_Phosphate_FormReg"/>
</dbReference>
<dbReference type="PANTHER" id="PTHR12358:SF54">
    <property type="entry name" value="SPHINGOSINE KINASE RELATED PROTEIN"/>
    <property type="match status" value="1"/>
</dbReference>
<keyword evidence="11" id="KW-1185">Reference proteome</keyword>
<dbReference type="Pfam" id="PF19279">
    <property type="entry name" value="YegS_C"/>
    <property type="match status" value="1"/>
</dbReference>
<dbReference type="GO" id="GO:0016301">
    <property type="term" value="F:kinase activity"/>
    <property type="evidence" value="ECO:0007669"/>
    <property type="project" value="UniProtKB-KW"/>
</dbReference>
<dbReference type="Gene3D" id="3.40.50.10330">
    <property type="entry name" value="Probable inorganic polyphosphate/atp-NAD kinase, domain 1"/>
    <property type="match status" value="1"/>
</dbReference>